<evidence type="ECO:0000256" key="1">
    <source>
        <dbReference type="ARBA" id="ARBA00004776"/>
    </source>
</evidence>
<sequence length="318" mass="36988">MNNELVPQIYIIIINWNGKEDTIDCLESVQKIDYPNYKILLVDNGSIDDSVAAIRERFPQALIIENGANLGFAAGNNVGIDHAISQGADYVFLLNNDTIVDPQILWAFIRANEQYPDAGILGSKIYYYKQPQKIWYAGVEWIPSQARFLHLGCGNIDNDKDWREFQFPEYICGCAILVKAEVVKKIGMLEPKYFLMWEEVDWCYRAKRAGYKCLLVPESKVWHKISSSFSGGDKAPHYQYFWWRNRLLWVERNFSFVEALNIYKAIFRDTLRQIRKYFNSQSGSQEKLKSQAALEGVKDYFLRKFGNCPEWVRSPVKQ</sequence>
<dbReference type="CDD" id="cd04186">
    <property type="entry name" value="GT_2_like_c"/>
    <property type="match status" value="1"/>
</dbReference>
<evidence type="ECO:0000256" key="2">
    <source>
        <dbReference type="ARBA" id="ARBA00006739"/>
    </source>
</evidence>
<evidence type="ECO:0000256" key="4">
    <source>
        <dbReference type="ARBA" id="ARBA00022679"/>
    </source>
</evidence>
<dbReference type="Proteomes" id="UP000632766">
    <property type="component" value="Unassembled WGS sequence"/>
</dbReference>
<dbReference type="AlphaFoldDB" id="A0A8J7HY89"/>
<keyword evidence="3" id="KW-0328">Glycosyltransferase</keyword>
<evidence type="ECO:0000259" key="5">
    <source>
        <dbReference type="Pfam" id="PF00535"/>
    </source>
</evidence>
<keyword evidence="7" id="KW-1185">Reference proteome</keyword>
<keyword evidence="4" id="KW-0808">Transferase</keyword>
<dbReference type="RefSeq" id="WP_198127592.1">
    <property type="nucleotide sequence ID" value="NZ_JAECZC010000072.1"/>
</dbReference>
<dbReference type="PANTHER" id="PTHR43179">
    <property type="entry name" value="RHAMNOSYLTRANSFERASE WBBL"/>
    <property type="match status" value="1"/>
</dbReference>
<comment type="pathway">
    <text evidence="1">Cell wall biogenesis; cell wall polysaccharide biosynthesis.</text>
</comment>
<dbReference type="GO" id="GO:0016757">
    <property type="term" value="F:glycosyltransferase activity"/>
    <property type="evidence" value="ECO:0007669"/>
    <property type="project" value="UniProtKB-KW"/>
</dbReference>
<reference evidence="6 7" key="1">
    <citation type="journal article" date="2021" name="Int. J. Syst. Evol. Microbiol.">
        <title>Amazonocrinis nigriterrae gen. nov., sp. nov., Atlanticothrix silvestris gen. nov., sp. nov. and Dendronalium phyllosphericum gen. nov., sp. nov., nostocacean cyanobacteria from Brazilian environments.</title>
        <authorList>
            <person name="Alvarenga D.O."/>
            <person name="Andreote A.P.D."/>
            <person name="Branco L.H.Z."/>
            <person name="Delbaje E."/>
            <person name="Cruz R.B."/>
            <person name="Varani A.M."/>
            <person name="Fiore M.F."/>
        </authorList>
    </citation>
    <scope>NUCLEOTIDE SEQUENCE [LARGE SCALE GENOMIC DNA]</scope>
    <source>
        <strain evidence="6 7">CENA67</strain>
    </source>
</reference>
<comment type="similarity">
    <text evidence="2">Belongs to the glycosyltransferase 2 family.</text>
</comment>
<comment type="caution">
    <text evidence="6">The sequence shown here is derived from an EMBL/GenBank/DDBJ whole genome shotgun (WGS) entry which is preliminary data.</text>
</comment>
<dbReference type="InterPro" id="IPR029044">
    <property type="entry name" value="Nucleotide-diphossugar_trans"/>
</dbReference>
<dbReference type="EMBL" id="JAECZC010000072">
    <property type="protein sequence ID" value="MBH8565805.1"/>
    <property type="molecule type" value="Genomic_DNA"/>
</dbReference>
<dbReference type="SUPFAM" id="SSF53448">
    <property type="entry name" value="Nucleotide-diphospho-sugar transferases"/>
    <property type="match status" value="1"/>
</dbReference>
<name>A0A8J7HY89_9NOST</name>
<organism evidence="6 7">
    <name type="scientific">Amazonocrinis nigriterrae CENA67</name>
    <dbReference type="NCBI Taxonomy" id="2794033"/>
    <lineage>
        <taxon>Bacteria</taxon>
        <taxon>Bacillati</taxon>
        <taxon>Cyanobacteriota</taxon>
        <taxon>Cyanophyceae</taxon>
        <taxon>Nostocales</taxon>
        <taxon>Nostocaceae</taxon>
        <taxon>Amazonocrinis</taxon>
        <taxon>Amazonocrinis nigriterrae</taxon>
    </lineage>
</organism>
<accession>A0A8J7HY89</accession>
<evidence type="ECO:0000313" key="6">
    <source>
        <dbReference type="EMBL" id="MBH8565805.1"/>
    </source>
</evidence>
<evidence type="ECO:0000313" key="7">
    <source>
        <dbReference type="Proteomes" id="UP000632766"/>
    </source>
</evidence>
<proteinExistence type="inferred from homology"/>
<dbReference type="Pfam" id="PF00535">
    <property type="entry name" value="Glycos_transf_2"/>
    <property type="match status" value="1"/>
</dbReference>
<gene>
    <name evidence="6" type="ORF">I8748_27165</name>
</gene>
<feature type="domain" description="Glycosyltransferase 2-like" evidence="5">
    <location>
        <begin position="11"/>
        <end position="140"/>
    </location>
</feature>
<dbReference type="Gene3D" id="3.90.550.10">
    <property type="entry name" value="Spore Coat Polysaccharide Biosynthesis Protein SpsA, Chain A"/>
    <property type="match status" value="1"/>
</dbReference>
<dbReference type="InterPro" id="IPR001173">
    <property type="entry name" value="Glyco_trans_2-like"/>
</dbReference>
<protein>
    <submittedName>
        <fullName evidence="6">Glycosyltransferase family 2 protein</fullName>
    </submittedName>
</protein>
<dbReference type="PANTHER" id="PTHR43179:SF12">
    <property type="entry name" value="GALACTOFURANOSYLTRANSFERASE GLFT2"/>
    <property type="match status" value="1"/>
</dbReference>
<evidence type="ECO:0000256" key="3">
    <source>
        <dbReference type="ARBA" id="ARBA00022676"/>
    </source>
</evidence>